<evidence type="ECO:0000256" key="6">
    <source>
        <dbReference type="ARBA" id="ARBA00022989"/>
    </source>
</evidence>
<dbReference type="InterPro" id="IPR003689">
    <property type="entry name" value="ZIP"/>
</dbReference>
<dbReference type="Proteomes" id="UP000631034">
    <property type="component" value="Unassembled WGS sequence"/>
</dbReference>
<evidence type="ECO:0000313" key="10">
    <source>
        <dbReference type="Proteomes" id="UP000631034"/>
    </source>
</evidence>
<keyword evidence="4 8" id="KW-0812">Transmembrane</keyword>
<dbReference type="AlphaFoldDB" id="A0A8J7CEB8"/>
<sequence length="270" mass="27578">MTLTGMAVEHPVLAALLATTFTWAMTAAGASSVFFTRRTMAEAGANVLLGFAAGVMLAASFWSLLSPALELGANGDWGETFGFIPAVAGFLLGAAFLRYAHALVPHLHYFANVSDGPPSKLKRTTLLVFAMTLHNIPEGLAVGVAFGAVAAGAPEAGAAALALGIAIQNIPEGAVISLPLHAEGMSRRRAFLWGQGSALVEPLAGVVGAAAVAFMTPILPYTLGFAAGAMIYVVVEEVIPESQTGKHGDLGTLALVAGFAVMMVLDVAFG</sequence>
<dbReference type="RefSeq" id="WP_192534661.1">
    <property type="nucleotide sequence ID" value="NZ_JACZHT010000006.1"/>
</dbReference>
<proteinExistence type="inferred from homology"/>
<feature type="transmembrane region" description="Helical" evidence="8">
    <location>
        <begin position="81"/>
        <end position="100"/>
    </location>
</feature>
<evidence type="ECO:0000256" key="8">
    <source>
        <dbReference type="SAM" id="Phobius"/>
    </source>
</evidence>
<feature type="transmembrane region" description="Helical" evidence="8">
    <location>
        <begin position="47"/>
        <end position="69"/>
    </location>
</feature>
<comment type="similarity">
    <text evidence="2">Belongs to the ZIP transporter (TC 2.A.5) family.</text>
</comment>
<dbReference type="PANTHER" id="PTHR11040">
    <property type="entry name" value="ZINC/IRON TRANSPORTER"/>
    <property type="match status" value="1"/>
</dbReference>
<evidence type="ECO:0000256" key="4">
    <source>
        <dbReference type="ARBA" id="ARBA00022692"/>
    </source>
</evidence>
<dbReference type="GO" id="GO:0005385">
    <property type="term" value="F:zinc ion transmembrane transporter activity"/>
    <property type="evidence" value="ECO:0007669"/>
    <property type="project" value="TreeGrafter"/>
</dbReference>
<keyword evidence="3" id="KW-1003">Cell membrane</keyword>
<comment type="caution">
    <text evidence="9">The sequence shown here is derived from an EMBL/GenBank/DDBJ whole genome shotgun (WGS) entry which is preliminary data.</text>
</comment>
<keyword evidence="6 8" id="KW-1133">Transmembrane helix</keyword>
<dbReference type="PANTHER" id="PTHR11040:SF211">
    <property type="entry name" value="ZINC TRANSPORTER ZIP11"/>
    <property type="match status" value="1"/>
</dbReference>
<dbReference type="GO" id="GO:0005886">
    <property type="term" value="C:plasma membrane"/>
    <property type="evidence" value="ECO:0007669"/>
    <property type="project" value="UniProtKB-SubCell"/>
</dbReference>
<evidence type="ECO:0000256" key="2">
    <source>
        <dbReference type="ARBA" id="ARBA00006939"/>
    </source>
</evidence>
<keyword evidence="7 8" id="KW-0472">Membrane</keyword>
<feature type="transmembrane region" description="Helical" evidence="8">
    <location>
        <begin position="12"/>
        <end position="35"/>
    </location>
</feature>
<feature type="transmembrane region" description="Helical" evidence="8">
    <location>
        <begin position="250"/>
        <end position="269"/>
    </location>
</feature>
<accession>A0A8J7CEB8</accession>
<evidence type="ECO:0000256" key="3">
    <source>
        <dbReference type="ARBA" id="ARBA00022475"/>
    </source>
</evidence>
<evidence type="ECO:0000256" key="5">
    <source>
        <dbReference type="ARBA" id="ARBA00022833"/>
    </source>
</evidence>
<comment type="subcellular location">
    <subcellularLocation>
        <location evidence="1">Cell membrane</location>
        <topology evidence="1">Multi-pass membrane protein</topology>
    </subcellularLocation>
</comment>
<dbReference type="EMBL" id="JACZHT010000006">
    <property type="protein sequence ID" value="MBE1237654.1"/>
    <property type="molecule type" value="Genomic_DNA"/>
</dbReference>
<evidence type="ECO:0000256" key="1">
    <source>
        <dbReference type="ARBA" id="ARBA00004651"/>
    </source>
</evidence>
<organism evidence="9 10">
    <name type="scientific">Phaeovibrio sulfidiphilus</name>
    <dbReference type="NCBI Taxonomy" id="1220600"/>
    <lineage>
        <taxon>Bacteria</taxon>
        <taxon>Pseudomonadati</taxon>
        <taxon>Pseudomonadota</taxon>
        <taxon>Alphaproteobacteria</taxon>
        <taxon>Rhodospirillales</taxon>
        <taxon>Rhodospirillaceae</taxon>
        <taxon>Phaeovibrio</taxon>
    </lineage>
</organism>
<reference evidence="9" key="1">
    <citation type="submission" date="2020-10" db="EMBL/GenBank/DDBJ databases">
        <title>Genome sequence of the unusual species of purple photosynthetic bacteria, Phaeovibrio sulfidiphilus DSM 23193, type strain.</title>
        <authorList>
            <person name="Kyndt J.A."/>
            <person name="Meyer T.E."/>
        </authorList>
    </citation>
    <scope>NUCLEOTIDE SEQUENCE</scope>
    <source>
        <strain evidence="9">DSM 23193</strain>
    </source>
</reference>
<feature type="transmembrane region" description="Helical" evidence="8">
    <location>
        <begin position="190"/>
        <end position="212"/>
    </location>
</feature>
<evidence type="ECO:0000256" key="7">
    <source>
        <dbReference type="ARBA" id="ARBA00023136"/>
    </source>
</evidence>
<protein>
    <submittedName>
        <fullName evidence="9">ZIP family metal transporter</fullName>
    </submittedName>
</protein>
<keyword evidence="10" id="KW-1185">Reference proteome</keyword>
<name>A0A8J7CEB8_9PROT</name>
<dbReference type="Pfam" id="PF02535">
    <property type="entry name" value="Zip"/>
    <property type="match status" value="1"/>
</dbReference>
<keyword evidence="5" id="KW-0862">Zinc</keyword>
<evidence type="ECO:0000313" key="9">
    <source>
        <dbReference type="EMBL" id="MBE1237654.1"/>
    </source>
</evidence>
<gene>
    <name evidence="9" type="ORF">IHV25_08335</name>
</gene>
<feature type="transmembrane region" description="Helical" evidence="8">
    <location>
        <begin position="218"/>
        <end position="238"/>
    </location>
</feature>